<evidence type="ECO:0000256" key="1">
    <source>
        <dbReference type="ARBA" id="ARBA00022723"/>
    </source>
</evidence>
<accession>A0ABY7G8S1</accession>
<dbReference type="InterPro" id="IPR011011">
    <property type="entry name" value="Znf_FYVE_PHD"/>
</dbReference>
<keyword evidence="2 4" id="KW-0863">Zinc-finger</keyword>
<feature type="domain" description="PHD-type" evidence="6">
    <location>
        <begin position="77"/>
        <end position="132"/>
    </location>
</feature>
<feature type="region of interest" description="Disordered" evidence="5">
    <location>
        <begin position="42"/>
        <end position="69"/>
    </location>
</feature>
<dbReference type="InterPro" id="IPR019787">
    <property type="entry name" value="Znf_PHD-finger"/>
</dbReference>
<evidence type="ECO:0000313" key="8">
    <source>
        <dbReference type="Proteomes" id="UP001164746"/>
    </source>
</evidence>
<proteinExistence type="predicted"/>
<evidence type="ECO:0000256" key="5">
    <source>
        <dbReference type="SAM" id="MobiDB-lite"/>
    </source>
</evidence>
<evidence type="ECO:0000256" key="4">
    <source>
        <dbReference type="PROSITE-ProRule" id="PRU00146"/>
    </source>
</evidence>
<evidence type="ECO:0000259" key="6">
    <source>
        <dbReference type="PROSITE" id="PS50016"/>
    </source>
</evidence>
<keyword evidence="3" id="KW-0862">Zinc</keyword>
<keyword evidence="8" id="KW-1185">Reference proteome</keyword>
<protein>
    <recommendedName>
        <fullName evidence="6">PHD-type domain-containing protein</fullName>
    </recommendedName>
</protein>
<organism evidence="7 8">
    <name type="scientific">Mya arenaria</name>
    <name type="common">Soft-shell clam</name>
    <dbReference type="NCBI Taxonomy" id="6604"/>
    <lineage>
        <taxon>Eukaryota</taxon>
        <taxon>Metazoa</taxon>
        <taxon>Spiralia</taxon>
        <taxon>Lophotrochozoa</taxon>
        <taxon>Mollusca</taxon>
        <taxon>Bivalvia</taxon>
        <taxon>Autobranchia</taxon>
        <taxon>Heteroconchia</taxon>
        <taxon>Euheterodonta</taxon>
        <taxon>Imparidentia</taxon>
        <taxon>Neoheterodontei</taxon>
        <taxon>Myida</taxon>
        <taxon>Myoidea</taxon>
        <taxon>Myidae</taxon>
        <taxon>Mya</taxon>
    </lineage>
</organism>
<dbReference type="Pfam" id="PF00628">
    <property type="entry name" value="PHD"/>
    <property type="match status" value="1"/>
</dbReference>
<dbReference type="EMBL" id="CP111028">
    <property type="protein sequence ID" value="WAR30817.1"/>
    <property type="molecule type" value="Genomic_DNA"/>
</dbReference>
<keyword evidence="1" id="KW-0479">Metal-binding</keyword>
<evidence type="ECO:0000256" key="2">
    <source>
        <dbReference type="ARBA" id="ARBA00022771"/>
    </source>
</evidence>
<gene>
    <name evidence="7" type="ORF">MAR_033359</name>
</gene>
<feature type="compositionally biased region" description="Basic residues" evidence="5">
    <location>
        <begin position="58"/>
        <end position="69"/>
    </location>
</feature>
<dbReference type="SUPFAM" id="SSF57903">
    <property type="entry name" value="FYVE/PHD zinc finger"/>
    <property type="match status" value="1"/>
</dbReference>
<dbReference type="Proteomes" id="UP001164746">
    <property type="component" value="Chromosome 17"/>
</dbReference>
<evidence type="ECO:0000256" key="3">
    <source>
        <dbReference type="ARBA" id="ARBA00022833"/>
    </source>
</evidence>
<dbReference type="InterPro" id="IPR013083">
    <property type="entry name" value="Znf_RING/FYVE/PHD"/>
</dbReference>
<dbReference type="Gene3D" id="3.30.40.10">
    <property type="entry name" value="Zinc/RING finger domain, C3HC4 (zinc finger)"/>
    <property type="match status" value="1"/>
</dbReference>
<feature type="compositionally biased region" description="Low complexity" evidence="5">
    <location>
        <begin position="43"/>
        <end position="57"/>
    </location>
</feature>
<reference evidence="7" key="1">
    <citation type="submission" date="2022-11" db="EMBL/GenBank/DDBJ databases">
        <title>Centuries of genome instability and evolution in soft-shell clam transmissible cancer (bioRxiv).</title>
        <authorList>
            <person name="Hart S.F.M."/>
            <person name="Yonemitsu M.A."/>
            <person name="Giersch R.M."/>
            <person name="Beal B.F."/>
            <person name="Arriagada G."/>
            <person name="Davis B.W."/>
            <person name="Ostrander E.A."/>
            <person name="Goff S.P."/>
            <person name="Metzger M.J."/>
        </authorList>
    </citation>
    <scope>NUCLEOTIDE SEQUENCE</scope>
    <source>
        <strain evidence="7">MELC-2E11</strain>
        <tissue evidence="7">Siphon/mantle</tissue>
    </source>
</reference>
<dbReference type="InterPro" id="IPR001965">
    <property type="entry name" value="Znf_PHD"/>
</dbReference>
<dbReference type="PROSITE" id="PS50016">
    <property type="entry name" value="ZF_PHD_2"/>
    <property type="match status" value="1"/>
</dbReference>
<name>A0ABY7G8S1_MYAAR</name>
<evidence type="ECO:0000313" key="7">
    <source>
        <dbReference type="EMBL" id="WAR30817.1"/>
    </source>
</evidence>
<dbReference type="SMART" id="SM00249">
    <property type="entry name" value="PHD"/>
    <property type="match status" value="1"/>
</dbReference>
<sequence>MNKEFTKHALGQICAAYEVPFTGSMKKKDMADVLNPDLLSVEASEPSTSTSAASQTRNRARAPGKGKAKGKRAALTKYNCKRCSEEYIDGEEWLQCDECQAWFQQKCEDIPDEMWDTLQTGDVPFACSECSS</sequence>